<evidence type="ECO:0000256" key="1">
    <source>
        <dbReference type="ARBA" id="ARBA00010139"/>
    </source>
</evidence>
<dbReference type="InterPro" id="IPR051209">
    <property type="entry name" value="FAD-bind_Monooxygenase_sf"/>
</dbReference>
<gene>
    <name evidence="5" type="ORF">JNB61_19215</name>
</gene>
<keyword evidence="3" id="KW-0274">FAD</keyword>
<dbReference type="InterPro" id="IPR020946">
    <property type="entry name" value="Flavin_mOase-like"/>
</dbReference>
<dbReference type="RefSeq" id="WP_220340681.1">
    <property type="nucleotide sequence ID" value="NZ_JAEUAX010000019.1"/>
</dbReference>
<proteinExistence type="inferred from homology"/>
<sequence>MTEHTYDAVVLGAGYGGVGQAAQLLRNGIDNFVILERAPRIGGVWRDNTYPGAACDTQSVIYCFSYFLPLRVSKMYIDQPELLGYLEALAAEYDIPRYIRFGEEIVRAVWDDADLVWRITTAAGVIYRTRAFIPAWGQLSVPMIPDFPGLHDFRGTSFHSARWDHSVDMKGKKVASIGAAASAVQYIPHLAEAAEHLSVFQRSANYILPRNQHEFTPEETAEFLADPDKFRALRQAVHQFRESGFERIRHNTEGQEEGVREARAHLEAQVADPELRRKLTPDYEFGCKRILRSDNYYPALTRKNVSLITDRIERFTATGIITADGTHHEFDVVVFGTGFHSQSFQGDVEVIGRGGARLADRWADAAEAYLGIVVDDFPNMFLNYGPNTNLNHNTIATMLELQHEYIVQAIRVLLQDPNYAFDVRSDVLRAFNDRVQVELEKSSYSSDCSSWYKNAAGRVVNNWSGTVEEYRLLTESVNLDDYRHAPKLTSVNA</sequence>
<keyword evidence="4" id="KW-0560">Oxidoreductase</keyword>
<evidence type="ECO:0000256" key="4">
    <source>
        <dbReference type="ARBA" id="ARBA00023002"/>
    </source>
</evidence>
<dbReference type="PANTHER" id="PTHR42877">
    <property type="entry name" value="L-ORNITHINE N(5)-MONOOXYGENASE-RELATED"/>
    <property type="match status" value="1"/>
</dbReference>
<keyword evidence="6" id="KW-1185">Reference proteome</keyword>
<name>A0ABS7I5K3_9MICO</name>
<comment type="similarity">
    <text evidence="1">Belongs to the FAD-binding monooxygenase family.</text>
</comment>
<reference evidence="5 6" key="1">
    <citation type="journal article" date="2021" name="MBio">
        <title>Poor Competitiveness of Bradyrhizobium in Pigeon Pea Root Colonization in Indian Soils.</title>
        <authorList>
            <person name="Chalasani D."/>
            <person name="Basu A."/>
            <person name="Pullabhotla S.V.S.R.N."/>
            <person name="Jorrin B."/>
            <person name="Neal A.L."/>
            <person name="Poole P.S."/>
            <person name="Podile A.R."/>
            <person name="Tkacz A."/>
        </authorList>
    </citation>
    <scope>NUCLEOTIDE SEQUENCE [LARGE SCALE GENOMIC DNA]</scope>
    <source>
        <strain evidence="5 6">HU12</strain>
    </source>
</reference>
<evidence type="ECO:0000256" key="2">
    <source>
        <dbReference type="ARBA" id="ARBA00022630"/>
    </source>
</evidence>
<evidence type="ECO:0000256" key="3">
    <source>
        <dbReference type="ARBA" id="ARBA00022827"/>
    </source>
</evidence>
<comment type="caution">
    <text evidence="5">The sequence shown here is derived from an EMBL/GenBank/DDBJ whole genome shotgun (WGS) entry which is preliminary data.</text>
</comment>
<dbReference type="SUPFAM" id="SSF51905">
    <property type="entry name" value="FAD/NAD(P)-binding domain"/>
    <property type="match status" value="1"/>
</dbReference>
<accession>A0ABS7I5K3</accession>
<evidence type="ECO:0000313" key="6">
    <source>
        <dbReference type="Proteomes" id="UP000777440"/>
    </source>
</evidence>
<dbReference type="PANTHER" id="PTHR42877:SF4">
    <property type="entry name" value="FAD_NAD(P)-BINDING DOMAIN-CONTAINING PROTEIN-RELATED"/>
    <property type="match status" value="1"/>
</dbReference>
<dbReference type="InterPro" id="IPR036188">
    <property type="entry name" value="FAD/NAD-bd_sf"/>
</dbReference>
<protein>
    <submittedName>
        <fullName evidence="5">NAD(P)/FAD-dependent oxidoreductase</fullName>
    </submittedName>
</protein>
<dbReference type="EMBL" id="JAEUAX010000019">
    <property type="protein sequence ID" value="MBW9111902.1"/>
    <property type="molecule type" value="Genomic_DNA"/>
</dbReference>
<dbReference type="Gene3D" id="3.50.50.60">
    <property type="entry name" value="FAD/NAD(P)-binding domain"/>
    <property type="match status" value="2"/>
</dbReference>
<keyword evidence="2" id="KW-0285">Flavoprotein</keyword>
<evidence type="ECO:0000313" key="5">
    <source>
        <dbReference type="EMBL" id="MBW9111902.1"/>
    </source>
</evidence>
<dbReference type="Proteomes" id="UP000777440">
    <property type="component" value="Unassembled WGS sequence"/>
</dbReference>
<dbReference type="Pfam" id="PF00743">
    <property type="entry name" value="FMO-like"/>
    <property type="match status" value="1"/>
</dbReference>
<organism evidence="5 6">
    <name type="scientific">Microbacterium ureisolvens</name>
    <dbReference type="NCBI Taxonomy" id="2781186"/>
    <lineage>
        <taxon>Bacteria</taxon>
        <taxon>Bacillati</taxon>
        <taxon>Actinomycetota</taxon>
        <taxon>Actinomycetes</taxon>
        <taxon>Micrococcales</taxon>
        <taxon>Microbacteriaceae</taxon>
        <taxon>Microbacterium</taxon>
    </lineage>
</organism>